<accession>A0A8J3AKH5</accession>
<organism evidence="1 2">
    <name type="scientific">Galliscardovia ingluviei</name>
    <dbReference type="NCBI Taxonomy" id="1769422"/>
    <lineage>
        <taxon>Bacteria</taxon>
        <taxon>Bacillati</taxon>
        <taxon>Actinomycetota</taxon>
        <taxon>Actinomycetes</taxon>
        <taxon>Bifidobacteriales</taxon>
        <taxon>Bifidobacteriaceae</taxon>
        <taxon>Galliscardovia</taxon>
    </lineage>
</organism>
<sequence>MLMLINQAIITPYIPDGYTLAIEERNNGNTSIDIEREYSTRMKYLLTITVNGRQIIQYLGFAVHNLRDTPARMNNTLYAIGNWIEPLEDILPRIKQAIAYLEQEQIRQAFRHLI</sequence>
<protein>
    <submittedName>
        <fullName evidence="1">Uncharacterized protein</fullName>
    </submittedName>
</protein>
<evidence type="ECO:0000313" key="1">
    <source>
        <dbReference type="EMBL" id="GGI15344.1"/>
    </source>
</evidence>
<evidence type="ECO:0000313" key="2">
    <source>
        <dbReference type="Proteomes" id="UP000619536"/>
    </source>
</evidence>
<reference evidence="1" key="2">
    <citation type="submission" date="2020-09" db="EMBL/GenBank/DDBJ databases">
        <authorList>
            <person name="Sun Q."/>
            <person name="Sedlacek I."/>
        </authorList>
    </citation>
    <scope>NUCLEOTIDE SEQUENCE</scope>
    <source>
        <strain evidence="1">CCM 8606</strain>
    </source>
</reference>
<reference evidence="1" key="1">
    <citation type="journal article" date="2014" name="Int. J. Syst. Evol. Microbiol.">
        <title>Complete genome sequence of Corynebacterium casei LMG S-19264T (=DSM 44701T), isolated from a smear-ripened cheese.</title>
        <authorList>
            <consortium name="US DOE Joint Genome Institute (JGI-PGF)"/>
            <person name="Walter F."/>
            <person name="Albersmeier A."/>
            <person name="Kalinowski J."/>
            <person name="Ruckert C."/>
        </authorList>
    </citation>
    <scope>NUCLEOTIDE SEQUENCE</scope>
    <source>
        <strain evidence="1">CCM 8606</strain>
    </source>
</reference>
<dbReference type="AlphaFoldDB" id="A0A8J3AKH5"/>
<proteinExistence type="predicted"/>
<dbReference type="EMBL" id="BMDH01000006">
    <property type="protein sequence ID" value="GGI15344.1"/>
    <property type="molecule type" value="Genomic_DNA"/>
</dbReference>
<gene>
    <name evidence="1" type="ORF">GCM10007377_15430</name>
</gene>
<name>A0A8J3AKH5_9BIFI</name>
<comment type="caution">
    <text evidence="1">The sequence shown here is derived from an EMBL/GenBank/DDBJ whole genome shotgun (WGS) entry which is preliminary data.</text>
</comment>
<keyword evidence="2" id="KW-1185">Reference proteome</keyword>
<dbReference type="Proteomes" id="UP000619536">
    <property type="component" value="Unassembled WGS sequence"/>
</dbReference>